<dbReference type="Pfam" id="PF12833">
    <property type="entry name" value="HTH_18"/>
    <property type="match status" value="1"/>
</dbReference>
<keyword evidence="5" id="KW-0805">Transcription regulation</keyword>
<dbReference type="PROSITE" id="PS01124">
    <property type="entry name" value="HTH_ARAC_FAMILY_2"/>
    <property type="match status" value="1"/>
</dbReference>
<keyword evidence="12" id="KW-1185">Reference proteome</keyword>
<dbReference type="SMART" id="SM00448">
    <property type="entry name" value="REC"/>
    <property type="match status" value="1"/>
</dbReference>
<keyword evidence="7" id="KW-0804">Transcription</keyword>
<keyword evidence="6" id="KW-0238">DNA-binding</keyword>
<sequence length="527" mass="60484">MRKVIIVDDEKWIRRGLISSIPWDRFDLELVGEAGDGEEAYAMALAEKPDLLFLDMRMPGLDGKQLIGMLNRDMPEVLTVVVSGYSDFEYMKEAIRHKAFEYLLKPVKKEELIAVLEKALAELQRRDEEKHSPQVESKEDWFRRILYQADASLESHEEAAEAAIPEGWLLGETYVLVGQPDTFRDGSESINKVIPLLREHVHRNQPFLCKGTCQFVITAAPDARQELVVAIVGERLQQEDFNKFCQSVRSVLEQSGRGSYSFGISNKQLDAHSLRHSYAEAGRALKRKKLHTTGTVIFADNDKNSQLAAYPQEKENAFLLALQVGSREGVQQEFDKLFAGISGNDVTVDYLQRSAMLLVHSIEKQLRGIETRLEEACGVSSLVYTERIKRRNDAASVKHIFAEEIIPSVLAYYLRSNEKQGEKIVRGIQKLIETHYDQPLSLHHIADSHYMNTDYLSRLFKKTTGQNFVDYLTDFRIHKSKELMKLSTYKNYEIAQMVGYEDYRYFSQIFKKKTGMTIGEYRENNVK</sequence>
<feature type="domain" description="Response regulatory" evidence="10">
    <location>
        <begin position="3"/>
        <end position="120"/>
    </location>
</feature>
<dbReference type="SUPFAM" id="SSF52172">
    <property type="entry name" value="CheY-like"/>
    <property type="match status" value="1"/>
</dbReference>
<dbReference type="GO" id="GO:0005737">
    <property type="term" value="C:cytoplasm"/>
    <property type="evidence" value="ECO:0007669"/>
    <property type="project" value="UniProtKB-SubCell"/>
</dbReference>
<dbReference type="InterPro" id="IPR011006">
    <property type="entry name" value="CheY-like_superfamily"/>
</dbReference>
<comment type="subcellular location">
    <subcellularLocation>
        <location evidence="1">Cytoplasm</location>
    </subcellularLocation>
</comment>
<evidence type="ECO:0008006" key="13">
    <source>
        <dbReference type="Google" id="ProtNLM"/>
    </source>
</evidence>
<dbReference type="STRING" id="1850517.A8708_28615"/>
<evidence type="ECO:0000256" key="6">
    <source>
        <dbReference type="ARBA" id="ARBA00023125"/>
    </source>
</evidence>
<dbReference type="EMBL" id="LYPB01000069">
    <property type="protein sequence ID" value="OAS17976.1"/>
    <property type="molecule type" value="Genomic_DNA"/>
</dbReference>
<dbReference type="InterPro" id="IPR001789">
    <property type="entry name" value="Sig_transdc_resp-reg_receiver"/>
</dbReference>
<accession>A0A198AA84</accession>
<organism evidence="11 12">
    <name type="scientific">Paenibacillus oryzisoli</name>
    <dbReference type="NCBI Taxonomy" id="1850517"/>
    <lineage>
        <taxon>Bacteria</taxon>
        <taxon>Bacillati</taxon>
        <taxon>Bacillota</taxon>
        <taxon>Bacilli</taxon>
        <taxon>Bacillales</taxon>
        <taxon>Paenibacillaceae</taxon>
        <taxon>Paenibacillus</taxon>
    </lineage>
</organism>
<evidence type="ECO:0000256" key="7">
    <source>
        <dbReference type="ARBA" id="ARBA00023163"/>
    </source>
</evidence>
<reference evidence="11 12" key="1">
    <citation type="submission" date="2016-05" db="EMBL/GenBank/DDBJ databases">
        <title>Paenibacillus sp. 1ZS3-15 nov., isolated from the rhizosphere soil.</title>
        <authorList>
            <person name="Zhang X.X."/>
            <person name="Zhang J."/>
        </authorList>
    </citation>
    <scope>NUCLEOTIDE SEQUENCE [LARGE SCALE GENOMIC DNA]</scope>
    <source>
        <strain evidence="11 12">1ZS3-15</strain>
    </source>
</reference>
<evidence type="ECO:0000259" key="10">
    <source>
        <dbReference type="PROSITE" id="PS50110"/>
    </source>
</evidence>
<evidence type="ECO:0000256" key="8">
    <source>
        <dbReference type="PROSITE-ProRule" id="PRU00169"/>
    </source>
</evidence>
<comment type="caution">
    <text evidence="11">The sequence shown here is derived from an EMBL/GenBank/DDBJ whole genome shotgun (WGS) entry which is preliminary data.</text>
</comment>
<keyword evidence="3 8" id="KW-0597">Phosphoprotein</keyword>
<protein>
    <recommendedName>
        <fullName evidence="13">DNA-binding response regulator</fullName>
    </recommendedName>
</protein>
<evidence type="ECO:0000256" key="5">
    <source>
        <dbReference type="ARBA" id="ARBA00023015"/>
    </source>
</evidence>
<feature type="domain" description="HTH araC/xylS-type" evidence="9">
    <location>
        <begin position="426"/>
        <end position="524"/>
    </location>
</feature>
<feature type="modified residue" description="4-aspartylphosphate" evidence="8">
    <location>
        <position position="55"/>
    </location>
</feature>
<dbReference type="PANTHER" id="PTHR42713:SF3">
    <property type="entry name" value="TRANSCRIPTIONAL REGULATORY PROTEIN HPTR"/>
    <property type="match status" value="1"/>
</dbReference>
<dbReference type="OrthoDB" id="2510626at2"/>
<gene>
    <name evidence="11" type="ORF">A8708_28615</name>
</gene>
<dbReference type="SUPFAM" id="SSF46689">
    <property type="entry name" value="Homeodomain-like"/>
    <property type="match status" value="2"/>
</dbReference>
<dbReference type="Pfam" id="PF00072">
    <property type="entry name" value="Response_reg"/>
    <property type="match status" value="1"/>
</dbReference>
<name>A0A198AA84_9BACL</name>
<dbReference type="GO" id="GO:0000160">
    <property type="term" value="P:phosphorelay signal transduction system"/>
    <property type="evidence" value="ECO:0007669"/>
    <property type="project" value="UniProtKB-KW"/>
</dbReference>
<dbReference type="Gene3D" id="1.10.10.60">
    <property type="entry name" value="Homeodomain-like"/>
    <property type="match status" value="2"/>
</dbReference>
<dbReference type="PANTHER" id="PTHR42713">
    <property type="entry name" value="HISTIDINE KINASE-RELATED"/>
    <property type="match status" value="1"/>
</dbReference>
<dbReference type="PROSITE" id="PS50110">
    <property type="entry name" value="RESPONSE_REGULATORY"/>
    <property type="match status" value="1"/>
</dbReference>
<dbReference type="RefSeq" id="WP_068665084.1">
    <property type="nucleotide sequence ID" value="NZ_LYPB01000069.1"/>
</dbReference>
<evidence type="ECO:0000256" key="3">
    <source>
        <dbReference type="ARBA" id="ARBA00022553"/>
    </source>
</evidence>
<dbReference type="Gene3D" id="3.40.50.2300">
    <property type="match status" value="1"/>
</dbReference>
<evidence type="ECO:0000259" key="9">
    <source>
        <dbReference type="PROSITE" id="PS01124"/>
    </source>
</evidence>
<proteinExistence type="predicted"/>
<dbReference type="CDD" id="cd17536">
    <property type="entry name" value="REC_YesN-like"/>
    <property type="match status" value="1"/>
</dbReference>
<keyword evidence="2" id="KW-0963">Cytoplasm</keyword>
<keyword evidence="4" id="KW-0902">Two-component regulatory system</keyword>
<dbReference type="GO" id="GO:0003700">
    <property type="term" value="F:DNA-binding transcription factor activity"/>
    <property type="evidence" value="ECO:0007669"/>
    <property type="project" value="InterPro"/>
</dbReference>
<dbReference type="Proteomes" id="UP000078454">
    <property type="component" value="Unassembled WGS sequence"/>
</dbReference>
<evidence type="ECO:0000256" key="1">
    <source>
        <dbReference type="ARBA" id="ARBA00004496"/>
    </source>
</evidence>
<dbReference type="InterPro" id="IPR009057">
    <property type="entry name" value="Homeodomain-like_sf"/>
</dbReference>
<evidence type="ECO:0000313" key="11">
    <source>
        <dbReference type="EMBL" id="OAS17976.1"/>
    </source>
</evidence>
<dbReference type="GO" id="GO:0043565">
    <property type="term" value="F:sequence-specific DNA binding"/>
    <property type="evidence" value="ECO:0007669"/>
    <property type="project" value="InterPro"/>
</dbReference>
<dbReference type="InterPro" id="IPR051552">
    <property type="entry name" value="HptR"/>
</dbReference>
<evidence type="ECO:0000256" key="4">
    <source>
        <dbReference type="ARBA" id="ARBA00023012"/>
    </source>
</evidence>
<evidence type="ECO:0000256" key="2">
    <source>
        <dbReference type="ARBA" id="ARBA00022490"/>
    </source>
</evidence>
<dbReference type="InterPro" id="IPR018060">
    <property type="entry name" value="HTH_AraC"/>
</dbReference>
<dbReference type="AlphaFoldDB" id="A0A198AA84"/>
<dbReference type="SMART" id="SM00342">
    <property type="entry name" value="HTH_ARAC"/>
    <property type="match status" value="1"/>
</dbReference>
<evidence type="ECO:0000313" key="12">
    <source>
        <dbReference type="Proteomes" id="UP000078454"/>
    </source>
</evidence>